<organism evidence="1">
    <name type="scientific">Candidatus Kentrum sp. DK</name>
    <dbReference type="NCBI Taxonomy" id="2126562"/>
    <lineage>
        <taxon>Bacteria</taxon>
        <taxon>Pseudomonadati</taxon>
        <taxon>Pseudomonadota</taxon>
        <taxon>Gammaproteobacteria</taxon>
        <taxon>Candidatus Kentrum</taxon>
    </lineage>
</organism>
<reference evidence="1" key="1">
    <citation type="submission" date="2019-02" db="EMBL/GenBank/DDBJ databases">
        <authorList>
            <person name="Gruber-Vodicka R. H."/>
            <person name="Seah K. B. B."/>
        </authorList>
    </citation>
    <scope>NUCLEOTIDE SEQUENCE</scope>
    <source>
        <strain evidence="1">BECK_DK161</strain>
    </source>
</reference>
<name>A0A450RTT3_9GAMM</name>
<proteinExistence type="predicted"/>
<dbReference type="InterPro" id="IPR029060">
    <property type="entry name" value="PIN-like_dom_sf"/>
</dbReference>
<accession>A0A450RTT3</accession>
<dbReference type="CDD" id="cd18699">
    <property type="entry name" value="PIN_VapC_like"/>
    <property type="match status" value="1"/>
</dbReference>
<evidence type="ECO:0008006" key="2">
    <source>
        <dbReference type="Google" id="ProtNLM"/>
    </source>
</evidence>
<dbReference type="EMBL" id="CAADEY010000001">
    <property type="protein sequence ID" value="VFJ42512.1"/>
    <property type="molecule type" value="Genomic_DNA"/>
</dbReference>
<protein>
    <recommendedName>
        <fullName evidence="2">PIN domain-containing protein</fullName>
    </recommendedName>
</protein>
<dbReference type="AlphaFoldDB" id="A0A450RTT3"/>
<sequence>MKVLLDTNIIIHREAANVVRSEIGVLFRWLDRLHHEKCIHPLTVGEIARHRDDRVVETLQAKIENYVTLKTVAPDVPGIVEIKANHDRNENDVNDSSLLNELAAGRVDILITEDRNIHRKAKRLGIALGVFTIDSFLEKVNAENPELAEYKVLSVKKEHFGNIDVRDGFFDSFREDYPGFDAWFNRKADEISYICRDEEQRIIAFLYVKREDENENYSDISPPLPPKRRLKVGTFKVISNGFKIGERFVKIIFDNAVRFKVDEIYVTAFDHGDNQLRLIELLSDWGFQEHGRKGKELVFVRPCTVEHTRQKKSPRLTYPYARSDTRKWIVPVYPAYHTELFPDSILKTESAEDFVENAPNRNAISKVYISRAFNRGLNPGDIIVFYRTASGGSAWYTSVATTLGVVQSVEINIRDQNHFIALCRKRSVFSDQELVKHWNYSPGNRPFVVNFLYLYSFPTRMNRQALVEGGIIGHEPPRGFEPMTDEQFRKLLEGSHVDRRIIID</sequence>
<dbReference type="SUPFAM" id="SSF88723">
    <property type="entry name" value="PIN domain-like"/>
    <property type="match status" value="1"/>
</dbReference>
<gene>
    <name evidence="1" type="ORF">BECKDK2373C_GA0170839_100148</name>
</gene>
<evidence type="ECO:0000313" key="1">
    <source>
        <dbReference type="EMBL" id="VFJ42512.1"/>
    </source>
</evidence>